<feature type="binding site" evidence="9">
    <location>
        <position position="249"/>
    </location>
    <ligand>
        <name>Zn(2+)</name>
        <dbReference type="ChEBI" id="CHEBI:29105"/>
    </ligand>
</feature>
<proteinExistence type="inferred from homology"/>
<evidence type="ECO:0000256" key="2">
    <source>
        <dbReference type="ARBA" id="ARBA00001947"/>
    </source>
</evidence>
<feature type="binding site" evidence="9">
    <location>
        <position position="144"/>
    </location>
    <ligand>
        <name>NAD(+)</name>
        <dbReference type="ChEBI" id="CHEBI:57540"/>
    </ligand>
</feature>
<comment type="caution">
    <text evidence="13">The sequence shown here is derived from an EMBL/GenBank/DDBJ whole genome shotgun (WGS) entry which is preliminary data.</text>
</comment>
<sequence>MKELKVNIDTIGNNYTIYIDNNIDKLHQALVEHKIKTNSNIFLITDDKVYSLYRNYIEKIKEKYTIKVYYVNNGERSKNINTIQGIYSFLIENNANRDSVLIALGGGVVSDIVGFVASTYMRGIRYINVPTTLLSQVDSCMGGKVGFNFNGLKNVIGNFYNPYFVYISTNFLKSLDQRHFTDGLGEIVKYALIKDNSLFNYLNENYKGILEKENDKMAYIVRNCLKLKKAIVEQDFKDRGIRQFLNFGHTVGHGIEMTSGGKLTHGECVALGILVSLKLSEKIFGLKKEVYIKTIELYKKIGLPIKYKVDNYNLFMYAINHDKKNNDKIRFILLQNVEKGVIKVEVNKEQLLQGIEESISKGE</sequence>
<comment type="cofactor">
    <cofactor evidence="2">
        <name>Zn(2+)</name>
        <dbReference type="ChEBI" id="CHEBI:29105"/>
    </cofactor>
</comment>
<organism evidence="13 14">
    <name type="scientific">Clostridium tetanomorphum</name>
    <dbReference type="NCBI Taxonomy" id="1553"/>
    <lineage>
        <taxon>Bacteria</taxon>
        <taxon>Bacillati</taxon>
        <taxon>Bacillota</taxon>
        <taxon>Clostridia</taxon>
        <taxon>Eubacteriales</taxon>
        <taxon>Clostridiaceae</taxon>
        <taxon>Clostridium</taxon>
    </lineage>
</organism>
<feature type="binding site" evidence="9">
    <location>
        <begin position="107"/>
        <end position="111"/>
    </location>
    <ligand>
        <name>NAD(+)</name>
        <dbReference type="ChEBI" id="CHEBI:57540"/>
    </ligand>
</feature>
<keyword evidence="9" id="KW-0028">Amino-acid biosynthesis</keyword>
<keyword evidence="4 9" id="KW-0547">Nucleotide-binding</keyword>
<dbReference type="Proteomes" id="UP000563151">
    <property type="component" value="Unassembled WGS sequence"/>
</dbReference>
<dbReference type="EC" id="4.2.3.4" evidence="9 10"/>
<comment type="function">
    <text evidence="9">Catalyzes the conversion of 3-deoxy-D-arabino-heptulosonate 7-phosphate (DAHP) to dehydroquinate (DHQ).</text>
</comment>
<evidence type="ECO:0000256" key="10">
    <source>
        <dbReference type="NCBIfam" id="TIGR01357"/>
    </source>
</evidence>
<evidence type="ECO:0000259" key="11">
    <source>
        <dbReference type="Pfam" id="PF01761"/>
    </source>
</evidence>
<feature type="domain" description="3-dehydroquinate synthase C-terminal" evidence="12">
    <location>
        <begin position="183"/>
        <end position="325"/>
    </location>
</feature>
<protein>
    <recommendedName>
        <fullName evidence="9 10">3-dehydroquinate synthase</fullName>
        <shortName evidence="9">DHQS</shortName>
        <ecNumber evidence="9 10">4.2.3.4</ecNumber>
    </recommendedName>
</protein>
<evidence type="ECO:0000313" key="14">
    <source>
        <dbReference type="Proteomes" id="UP000563151"/>
    </source>
</evidence>
<dbReference type="InterPro" id="IPR056179">
    <property type="entry name" value="DHQS_C"/>
</dbReference>
<dbReference type="CDD" id="cd08195">
    <property type="entry name" value="DHQS"/>
    <property type="match status" value="1"/>
</dbReference>
<comment type="subcellular location">
    <subcellularLocation>
        <location evidence="9">Cytoplasm</location>
    </subcellularLocation>
</comment>
<comment type="catalytic activity">
    <reaction evidence="9">
        <text>7-phospho-2-dehydro-3-deoxy-D-arabino-heptonate = 3-dehydroquinate + phosphate</text>
        <dbReference type="Rhea" id="RHEA:21968"/>
        <dbReference type="ChEBI" id="CHEBI:32364"/>
        <dbReference type="ChEBI" id="CHEBI:43474"/>
        <dbReference type="ChEBI" id="CHEBI:58394"/>
        <dbReference type="EC" id="4.2.3.4"/>
    </reaction>
</comment>
<accession>A0A923IYQ2</accession>
<dbReference type="PANTHER" id="PTHR43622">
    <property type="entry name" value="3-DEHYDROQUINATE SYNTHASE"/>
    <property type="match status" value="1"/>
</dbReference>
<dbReference type="HAMAP" id="MF_00110">
    <property type="entry name" value="DHQ_synthase"/>
    <property type="match status" value="1"/>
</dbReference>
<evidence type="ECO:0000256" key="4">
    <source>
        <dbReference type="ARBA" id="ARBA00022741"/>
    </source>
</evidence>
<dbReference type="AlphaFoldDB" id="A0A923IYQ2"/>
<keyword evidence="9" id="KW-0057">Aromatic amino acid biosynthesis</keyword>
<keyword evidence="9" id="KW-0963">Cytoplasm</keyword>
<dbReference type="GO" id="GO:0008652">
    <property type="term" value="P:amino acid biosynthetic process"/>
    <property type="evidence" value="ECO:0007669"/>
    <property type="project" value="UniProtKB-KW"/>
</dbReference>
<dbReference type="Gene3D" id="1.20.1090.10">
    <property type="entry name" value="Dehydroquinate synthase-like - alpha domain"/>
    <property type="match status" value="1"/>
</dbReference>
<feature type="binding site" evidence="9">
    <location>
        <position position="265"/>
    </location>
    <ligand>
        <name>Zn(2+)</name>
        <dbReference type="ChEBI" id="CHEBI:29105"/>
    </ligand>
</feature>
<keyword evidence="7 9" id="KW-0456">Lyase</keyword>
<gene>
    <name evidence="9 13" type="primary">aroB</name>
    <name evidence="13" type="ORF">HGG79_02300</name>
</gene>
<feature type="binding site" evidence="9">
    <location>
        <begin position="131"/>
        <end position="132"/>
    </location>
    <ligand>
        <name>NAD(+)</name>
        <dbReference type="ChEBI" id="CHEBI:57540"/>
    </ligand>
</feature>
<dbReference type="SUPFAM" id="SSF56796">
    <property type="entry name" value="Dehydroquinate synthase-like"/>
    <property type="match status" value="1"/>
</dbReference>
<comment type="cofactor">
    <cofactor evidence="9">
        <name>Co(2+)</name>
        <dbReference type="ChEBI" id="CHEBI:48828"/>
    </cofactor>
    <cofactor evidence="9">
        <name>Zn(2+)</name>
        <dbReference type="ChEBI" id="CHEBI:29105"/>
    </cofactor>
    <text evidence="9">Binds 1 divalent metal cation per subunit. Can use either Co(2+) or Zn(2+).</text>
</comment>
<evidence type="ECO:0000256" key="1">
    <source>
        <dbReference type="ARBA" id="ARBA00001911"/>
    </source>
</evidence>
<feature type="binding site" evidence="9">
    <location>
        <position position="153"/>
    </location>
    <ligand>
        <name>NAD(+)</name>
        <dbReference type="ChEBI" id="CHEBI:57540"/>
    </ligand>
</feature>
<dbReference type="NCBIfam" id="TIGR01357">
    <property type="entry name" value="aroB"/>
    <property type="match status" value="1"/>
</dbReference>
<evidence type="ECO:0000256" key="7">
    <source>
        <dbReference type="ARBA" id="ARBA00023239"/>
    </source>
</evidence>
<keyword evidence="3 9" id="KW-0479">Metal-binding</keyword>
<feature type="binding site" evidence="9">
    <location>
        <position position="186"/>
    </location>
    <ligand>
        <name>Zn(2+)</name>
        <dbReference type="ChEBI" id="CHEBI:29105"/>
    </ligand>
</feature>
<name>A0A923IYQ2_CLOTT</name>
<evidence type="ECO:0000256" key="6">
    <source>
        <dbReference type="ARBA" id="ARBA00023027"/>
    </source>
</evidence>
<dbReference type="Gene3D" id="3.40.50.1970">
    <property type="match status" value="1"/>
</dbReference>
<dbReference type="Pfam" id="PF24621">
    <property type="entry name" value="DHQS_C"/>
    <property type="match status" value="1"/>
</dbReference>
<keyword evidence="5 9" id="KW-0862">Zinc</keyword>
<dbReference type="GO" id="GO:0003856">
    <property type="term" value="F:3-dehydroquinate synthase activity"/>
    <property type="evidence" value="ECO:0007669"/>
    <property type="project" value="UniProtKB-UniRule"/>
</dbReference>
<evidence type="ECO:0000256" key="8">
    <source>
        <dbReference type="ARBA" id="ARBA00023285"/>
    </source>
</evidence>
<dbReference type="GO" id="GO:0005737">
    <property type="term" value="C:cytoplasm"/>
    <property type="evidence" value="ECO:0007669"/>
    <property type="project" value="UniProtKB-SubCell"/>
</dbReference>
<dbReference type="GO" id="GO:0046872">
    <property type="term" value="F:metal ion binding"/>
    <property type="evidence" value="ECO:0007669"/>
    <property type="project" value="UniProtKB-KW"/>
</dbReference>
<dbReference type="PANTHER" id="PTHR43622:SF1">
    <property type="entry name" value="3-DEHYDROQUINATE SYNTHASE"/>
    <property type="match status" value="1"/>
</dbReference>
<dbReference type="InterPro" id="IPR030960">
    <property type="entry name" value="DHQS/DOIS_N"/>
</dbReference>
<keyword evidence="14" id="KW-1185">Reference proteome</keyword>
<evidence type="ECO:0000256" key="3">
    <source>
        <dbReference type="ARBA" id="ARBA00022723"/>
    </source>
</evidence>
<comment type="similarity">
    <text evidence="9">Belongs to the sugar phosphate cyclases superfamily. Dehydroquinate synthase family.</text>
</comment>
<dbReference type="GO" id="GO:0009423">
    <property type="term" value="P:chorismate biosynthetic process"/>
    <property type="evidence" value="ECO:0007669"/>
    <property type="project" value="UniProtKB-UniRule"/>
</dbReference>
<dbReference type="Pfam" id="PF01761">
    <property type="entry name" value="DHQ_synthase"/>
    <property type="match status" value="1"/>
</dbReference>
<dbReference type="GO" id="GO:0000166">
    <property type="term" value="F:nucleotide binding"/>
    <property type="evidence" value="ECO:0007669"/>
    <property type="project" value="UniProtKB-KW"/>
</dbReference>
<evidence type="ECO:0000256" key="5">
    <source>
        <dbReference type="ARBA" id="ARBA00022833"/>
    </source>
</evidence>
<evidence type="ECO:0000256" key="9">
    <source>
        <dbReference type="HAMAP-Rule" id="MF_00110"/>
    </source>
</evidence>
<dbReference type="EMBL" id="JAAZWO010000002">
    <property type="protein sequence ID" value="MBC2396611.1"/>
    <property type="molecule type" value="Genomic_DNA"/>
</dbReference>
<dbReference type="InterPro" id="IPR050071">
    <property type="entry name" value="Dehydroquinate_synthase"/>
</dbReference>
<dbReference type="FunFam" id="3.40.50.1970:FF:000007">
    <property type="entry name" value="Pentafunctional AROM polypeptide"/>
    <property type="match status" value="1"/>
</dbReference>
<keyword evidence="6 9" id="KW-0520">NAD</keyword>
<feature type="domain" description="3-dehydroquinate synthase N-terminal" evidence="11">
    <location>
        <begin position="70"/>
        <end position="181"/>
    </location>
</feature>
<evidence type="ECO:0000259" key="12">
    <source>
        <dbReference type="Pfam" id="PF24621"/>
    </source>
</evidence>
<dbReference type="InterPro" id="IPR030963">
    <property type="entry name" value="DHQ_synth_fam"/>
</dbReference>
<evidence type="ECO:0000313" key="13">
    <source>
        <dbReference type="EMBL" id="MBC2396611.1"/>
    </source>
</evidence>
<dbReference type="GO" id="GO:0009073">
    <property type="term" value="P:aromatic amino acid family biosynthetic process"/>
    <property type="evidence" value="ECO:0007669"/>
    <property type="project" value="UniProtKB-KW"/>
</dbReference>
<comment type="caution">
    <text evidence="9">Lacks conserved residue(s) required for the propagation of feature annotation.</text>
</comment>
<comment type="cofactor">
    <cofactor evidence="1 9">
        <name>NAD(+)</name>
        <dbReference type="ChEBI" id="CHEBI:57540"/>
    </cofactor>
</comment>
<keyword evidence="8 9" id="KW-0170">Cobalt</keyword>
<dbReference type="RefSeq" id="WP_173680334.1">
    <property type="nucleotide sequence ID" value="NZ_JAAZWO010000002.1"/>
</dbReference>
<dbReference type="InterPro" id="IPR016037">
    <property type="entry name" value="DHQ_synth_AroB"/>
</dbReference>
<dbReference type="PIRSF" id="PIRSF001455">
    <property type="entry name" value="DHQ_synth"/>
    <property type="match status" value="1"/>
</dbReference>
<reference evidence="13 14" key="1">
    <citation type="submission" date="2020-04" db="EMBL/GenBank/DDBJ databases">
        <title>Genomic insights into acetone-butanol-ethanol (ABE) fermentation by sequencing solventogenic clostridia strains.</title>
        <authorList>
            <person name="Brown S."/>
        </authorList>
    </citation>
    <scope>NUCLEOTIDE SEQUENCE [LARGE SCALE GENOMIC DNA]</scope>
    <source>
        <strain evidence="13 14">DJ011</strain>
    </source>
</reference>
<comment type="pathway">
    <text evidence="9">Metabolic intermediate biosynthesis; chorismate biosynthesis; chorismate from D-erythrose 4-phosphate and phosphoenolpyruvate: step 2/7.</text>
</comment>